<dbReference type="SUPFAM" id="SSF49764">
    <property type="entry name" value="HSP20-like chaperones"/>
    <property type="match status" value="1"/>
</dbReference>
<feature type="compositionally biased region" description="Basic and acidic residues" evidence="4">
    <location>
        <begin position="83"/>
        <end position="92"/>
    </location>
</feature>
<evidence type="ECO:0000256" key="4">
    <source>
        <dbReference type="SAM" id="MobiDB-lite"/>
    </source>
</evidence>
<dbReference type="InterPro" id="IPR031107">
    <property type="entry name" value="Small_HSP"/>
</dbReference>
<comment type="caution">
    <text evidence="6">The sequence shown here is derived from an EMBL/GenBank/DDBJ whole genome shotgun (WGS) entry which is preliminary data.</text>
</comment>
<sequence>MSAIRYHTHPASLWEYATNTEPHSQGSSQFPCLDPSGNARNEANDGYCPWPGAWGCPPGLPFSPQSRQDFFNQHRNLASAEQEAGHEDDQVKEQAPNEGQPEPRGPPPPFTEQPHPWQRPHDRRRDFREHGLGNQARDQYGLGPGGSFNPANRWALMNGFGPTSGMPGGFGPWGWPGNNFGGFGHWNSFRPMGGASPWGVAPAGAFGPWGNFAPWARFGSFGNSNPMPQGGSSPLNPFGFEDGMTRDRVGESKPQVDVFDTPESYVVCLSLPGARKEDIEVTWDSKKYELNIAGSMQRPGDEQSANKESGQNKNKVGTFEERVRLGSRANSSQIDTDMITARMEGGVLIINAPKLDSGFVEIKKVDIE</sequence>
<dbReference type="PANTHER" id="PTHR11527">
    <property type="entry name" value="HEAT-SHOCK PROTEIN 20 FAMILY MEMBER"/>
    <property type="match status" value="1"/>
</dbReference>
<gene>
    <name evidence="6" type="ORF">BGW36DRAFT_76069</name>
</gene>
<dbReference type="AlphaFoldDB" id="A0AAD4KCW9"/>
<dbReference type="InterPro" id="IPR008978">
    <property type="entry name" value="HSP20-like_chaperone"/>
</dbReference>
<feature type="region of interest" description="Disordered" evidence="4">
    <location>
        <begin position="295"/>
        <end position="318"/>
    </location>
</feature>
<accession>A0AAD4KCW9</accession>
<feature type="compositionally biased region" description="Polar residues" evidence="4">
    <location>
        <begin position="306"/>
        <end position="315"/>
    </location>
</feature>
<dbReference type="Proteomes" id="UP001201262">
    <property type="component" value="Unassembled WGS sequence"/>
</dbReference>
<dbReference type="PROSITE" id="PS01031">
    <property type="entry name" value="SHSP"/>
    <property type="match status" value="1"/>
</dbReference>
<protein>
    <recommendedName>
        <fullName evidence="5">SHSP domain-containing protein</fullName>
    </recommendedName>
</protein>
<feature type="region of interest" description="Disordered" evidence="4">
    <location>
        <begin position="79"/>
        <end position="123"/>
    </location>
</feature>
<dbReference type="CDD" id="cd06464">
    <property type="entry name" value="ACD_sHsps-like"/>
    <property type="match status" value="1"/>
</dbReference>
<reference evidence="6" key="1">
    <citation type="submission" date="2021-12" db="EMBL/GenBank/DDBJ databases">
        <title>Convergent genome expansion in fungi linked to evolution of root-endophyte symbiosis.</title>
        <authorList>
            <consortium name="DOE Joint Genome Institute"/>
            <person name="Ke Y.-H."/>
            <person name="Bonito G."/>
            <person name="Liao H.-L."/>
            <person name="Looney B."/>
            <person name="Rojas-Flechas A."/>
            <person name="Nash J."/>
            <person name="Hameed K."/>
            <person name="Schadt C."/>
            <person name="Martin F."/>
            <person name="Crous P.W."/>
            <person name="Miettinen O."/>
            <person name="Magnuson J.K."/>
            <person name="Labbe J."/>
            <person name="Jacobson D."/>
            <person name="Doktycz M.J."/>
            <person name="Veneault-Fourrey C."/>
            <person name="Kuo A."/>
            <person name="Mondo S."/>
            <person name="Calhoun S."/>
            <person name="Riley R."/>
            <person name="Ohm R."/>
            <person name="LaButti K."/>
            <person name="Andreopoulos B."/>
            <person name="Pangilinan J."/>
            <person name="Nolan M."/>
            <person name="Tritt A."/>
            <person name="Clum A."/>
            <person name="Lipzen A."/>
            <person name="Daum C."/>
            <person name="Barry K."/>
            <person name="Grigoriev I.V."/>
            <person name="Vilgalys R."/>
        </authorList>
    </citation>
    <scope>NUCLEOTIDE SEQUENCE</scope>
    <source>
        <strain evidence="6">PMI_201</strain>
    </source>
</reference>
<organism evidence="6 7">
    <name type="scientific">Talaromyces proteolyticus</name>
    <dbReference type="NCBI Taxonomy" id="1131652"/>
    <lineage>
        <taxon>Eukaryota</taxon>
        <taxon>Fungi</taxon>
        <taxon>Dikarya</taxon>
        <taxon>Ascomycota</taxon>
        <taxon>Pezizomycotina</taxon>
        <taxon>Eurotiomycetes</taxon>
        <taxon>Eurotiomycetidae</taxon>
        <taxon>Eurotiales</taxon>
        <taxon>Trichocomaceae</taxon>
        <taxon>Talaromyces</taxon>
        <taxon>Talaromyces sect. Bacilispori</taxon>
    </lineage>
</organism>
<evidence type="ECO:0000313" key="6">
    <source>
        <dbReference type="EMBL" id="KAH8689004.1"/>
    </source>
</evidence>
<keyword evidence="7" id="KW-1185">Reference proteome</keyword>
<proteinExistence type="inferred from homology"/>
<keyword evidence="1" id="KW-0346">Stress response</keyword>
<dbReference type="Gene3D" id="2.60.40.790">
    <property type="match status" value="1"/>
</dbReference>
<evidence type="ECO:0000256" key="3">
    <source>
        <dbReference type="RuleBase" id="RU003616"/>
    </source>
</evidence>
<evidence type="ECO:0000259" key="5">
    <source>
        <dbReference type="PROSITE" id="PS01031"/>
    </source>
</evidence>
<dbReference type="InterPro" id="IPR002068">
    <property type="entry name" value="A-crystallin/Hsp20_dom"/>
</dbReference>
<feature type="domain" description="SHSP" evidence="5">
    <location>
        <begin position="247"/>
        <end position="368"/>
    </location>
</feature>
<name>A0AAD4KCW9_9EURO</name>
<evidence type="ECO:0000313" key="7">
    <source>
        <dbReference type="Proteomes" id="UP001201262"/>
    </source>
</evidence>
<evidence type="ECO:0000256" key="2">
    <source>
        <dbReference type="PROSITE-ProRule" id="PRU00285"/>
    </source>
</evidence>
<comment type="similarity">
    <text evidence="2 3">Belongs to the small heat shock protein (HSP20) family.</text>
</comment>
<evidence type="ECO:0000256" key="1">
    <source>
        <dbReference type="ARBA" id="ARBA00023016"/>
    </source>
</evidence>
<dbReference type="RefSeq" id="XP_046065430.1">
    <property type="nucleotide sequence ID" value="XM_046222567.1"/>
</dbReference>
<dbReference type="EMBL" id="JAJTJA010000016">
    <property type="protein sequence ID" value="KAH8689004.1"/>
    <property type="molecule type" value="Genomic_DNA"/>
</dbReference>
<dbReference type="GeneID" id="70252853"/>
<dbReference type="Pfam" id="PF00011">
    <property type="entry name" value="HSP20"/>
    <property type="match status" value="1"/>
</dbReference>